<keyword evidence="2" id="KW-1185">Reference proteome</keyword>
<gene>
    <name evidence="1" type="ORF">CR513_08836</name>
</gene>
<dbReference type="Proteomes" id="UP000257109">
    <property type="component" value="Unassembled WGS sequence"/>
</dbReference>
<proteinExistence type="predicted"/>
<comment type="caution">
    <text evidence="1">The sequence shown here is derived from an EMBL/GenBank/DDBJ whole genome shotgun (WGS) entry which is preliminary data.</text>
</comment>
<protein>
    <submittedName>
        <fullName evidence="1">Uncharacterized protein</fullName>
    </submittedName>
</protein>
<evidence type="ECO:0000313" key="2">
    <source>
        <dbReference type="Proteomes" id="UP000257109"/>
    </source>
</evidence>
<reference evidence="1" key="1">
    <citation type="submission" date="2018-05" db="EMBL/GenBank/DDBJ databases">
        <title>Draft genome of Mucuna pruriens seed.</title>
        <authorList>
            <person name="Nnadi N.E."/>
            <person name="Vos R."/>
            <person name="Hasami M.H."/>
            <person name="Devisetty U.K."/>
            <person name="Aguiy J.C."/>
        </authorList>
    </citation>
    <scope>NUCLEOTIDE SEQUENCE [LARGE SCALE GENOMIC DNA]</scope>
    <source>
        <strain evidence="1">JCA_2017</strain>
    </source>
</reference>
<dbReference type="EMBL" id="QJKJ01001549">
    <property type="protein sequence ID" value="RDY07098.1"/>
    <property type="molecule type" value="Genomic_DNA"/>
</dbReference>
<organism evidence="1 2">
    <name type="scientific">Mucuna pruriens</name>
    <name type="common">Velvet bean</name>
    <name type="synonym">Dolichos pruriens</name>
    <dbReference type="NCBI Taxonomy" id="157652"/>
    <lineage>
        <taxon>Eukaryota</taxon>
        <taxon>Viridiplantae</taxon>
        <taxon>Streptophyta</taxon>
        <taxon>Embryophyta</taxon>
        <taxon>Tracheophyta</taxon>
        <taxon>Spermatophyta</taxon>
        <taxon>Magnoliopsida</taxon>
        <taxon>eudicotyledons</taxon>
        <taxon>Gunneridae</taxon>
        <taxon>Pentapetalae</taxon>
        <taxon>rosids</taxon>
        <taxon>fabids</taxon>
        <taxon>Fabales</taxon>
        <taxon>Fabaceae</taxon>
        <taxon>Papilionoideae</taxon>
        <taxon>50 kb inversion clade</taxon>
        <taxon>NPAAA clade</taxon>
        <taxon>indigoferoid/millettioid clade</taxon>
        <taxon>Phaseoleae</taxon>
        <taxon>Mucuna</taxon>
    </lineage>
</organism>
<dbReference type="AlphaFoldDB" id="A0A371HWE2"/>
<sequence length="98" mass="11248">MESLKPISMSIEEKLKLTKESEDKRMDPTQYKISIGSTLGDRSSYANNNDVKLVGCIDSNWARDEATRKSMYWCSVMVFKETPNYFTLNNLSKIHSSN</sequence>
<feature type="non-terminal residue" evidence="1">
    <location>
        <position position="1"/>
    </location>
</feature>
<name>A0A371HWE2_MUCPR</name>
<accession>A0A371HWE2</accession>
<evidence type="ECO:0000313" key="1">
    <source>
        <dbReference type="EMBL" id="RDY07098.1"/>
    </source>
</evidence>
<dbReference type="OrthoDB" id="1922643at2759"/>